<sequence>MLLKSASTSFKLTVVDVSPNKSPNLFLNDIALPKDSGSRKLDPPLEMILETLEVTEGTYRLSVGTVSMLLKSASTSFKLTVVDVSPNKSPNLFSNDIALPKDSGSRKLDPPLEIILETLEVTEGTYRLSVGTELLSGIASSFLQPHLKLPFVPHGTHLEEQ</sequence>
<dbReference type="AlphaFoldDB" id="A0A699KJY2"/>
<accession>A0A699KJY2</accession>
<protein>
    <submittedName>
        <fullName evidence="1">Uncharacterized protein</fullName>
    </submittedName>
</protein>
<dbReference type="EMBL" id="BKCJ010527760">
    <property type="protein sequence ID" value="GFA98598.1"/>
    <property type="molecule type" value="Genomic_DNA"/>
</dbReference>
<gene>
    <name evidence="1" type="ORF">Tci_670570</name>
</gene>
<name>A0A699KJY2_TANCI</name>
<evidence type="ECO:0000313" key="1">
    <source>
        <dbReference type="EMBL" id="GFA98598.1"/>
    </source>
</evidence>
<proteinExistence type="predicted"/>
<comment type="caution">
    <text evidence="1">The sequence shown here is derived from an EMBL/GenBank/DDBJ whole genome shotgun (WGS) entry which is preliminary data.</text>
</comment>
<organism evidence="1">
    <name type="scientific">Tanacetum cinerariifolium</name>
    <name type="common">Dalmatian daisy</name>
    <name type="synonym">Chrysanthemum cinerariifolium</name>
    <dbReference type="NCBI Taxonomy" id="118510"/>
    <lineage>
        <taxon>Eukaryota</taxon>
        <taxon>Viridiplantae</taxon>
        <taxon>Streptophyta</taxon>
        <taxon>Embryophyta</taxon>
        <taxon>Tracheophyta</taxon>
        <taxon>Spermatophyta</taxon>
        <taxon>Magnoliopsida</taxon>
        <taxon>eudicotyledons</taxon>
        <taxon>Gunneridae</taxon>
        <taxon>Pentapetalae</taxon>
        <taxon>asterids</taxon>
        <taxon>campanulids</taxon>
        <taxon>Asterales</taxon>
        <taxon>Asteraceae</taxon>
        <taxon>Asteroideae</taxon>
        <taxon>Anthemideae</taxon>
        <taxon>Anthemidinae</taxon>
        <taxon>Tanacetum</taxon>
    </lineage>
</organism>
<reference evidence="1" key="1">
    <citation type="journal article" date="2019" name="Sci. Rep.">
        <title>Draft genome of Tanacetum cinerariifolium, the natural source of mosquito coil.</title>
        <authorList>
            <person name="Yamashiro T."/>
            <person name="Shiraishi A."/>
            <person name="Satake H."/>
            <person name="Nakayama K."/>
        </authorList>
    </citation>
    <scope>NUCLEOTIDE SEQUENCE</scope>
</reference>